<dbReference type="OrthoDB" id="9759676at2"/>
<keyword evidence="7" id="KW-1185">Reference proteome</keyword>
<feature type="transmembrane region" description="Helical" evidence="5">
    <location>
        <begin position="273"/>
        <end position="293"/>
    </location>
</feature>
<dbReference type="GO" id="GO:0022857">
    <property type="term" value="F:transmembrane transporter activity"/>
    <property type="evidence" value="ECO:0007669"/>
    <property type="project" value="InterPro"/>
</dbReference>
<feature type="transmembrane region" description="Helical" evidence="5">
    <location>
        <begin position="202"/>
        <end position="220"/>
    </location>
</feature>
<dbReference type="GO" id="GO:0016020">
    <property type="term" value="C:membrane"/>
    <property type="evidence" value="ECO:0007669"/>
    <property type="project" value="UniProtKB-SubCell"/>
</dbReference>
<accession>A0A4R0G289</accession>
<dbReference type="PANTHER" id="PTHR47704:SF1">
    <property type="entry name" value="POTASSIUM TRANSPORTER KIMA"/>
    <property type="match status" value="1"/>
</dbReference>
<dbReference type="InterPro" id="IPR002293">
    <property type="entry name" value="AA/rel_permease1"/>
</dbReference>
<evidence type="ECO:0000256" key="1">
    <source>
        <dbReference type="ARBA" id="ARBA00004141"/>
    </source>
</evidence>
<feature type="transmembrane region" description="Helical" evidence="5">
    <location>
        <begin position="232"/>
        <end position="253"/>
    </location>
</feature>
<feature type="transmembrane region" description="Helical" evidence="5">
    <location>
        <begin position="493"/>
        <end position="509"/>
    </location>
</feature>
<feature type="transmembrane region" description="Helical" evidence="5">
    <location>
        <begin position="359"/>
        <end position="380"/>
    </location>
</feature>
<dbReference type="InterPro" id="IPR053153">
    <property type="entry name" value="APC_K+_Transporter"/>
</dbReference>
<reference evidence="6 7" key="1">
    <citation type="submission" date="2019-02" db="EMBL/GenBank/DDBJ databases">
        <title>Jishengella sp. nov., isolated from a root of Zingiber montanum.</title>
        <authorList>
            <person name="Kuncharoen N."/>
            <person name="Kudo T."/>
            <person name="Masahiro Y."/>
            <person name="Ohkuma M."/>
            <person name="Tanasupawat S."/>
        </authorList>
    </citation>
    <scope>NUCLEOTIDE SEQUENCE [LARGE SCALE GENOMIC DNA]</scope>
    <source>
        <strain evidence="6 7">PLAI 1-1</strain>
    </source>
</reference>
<dbReference type="Gene3D" id="1.20.1740.10">
    <property type="entry name" value="Amino acid/polyamine transporter I"/>
    <property type="match status" value="1"/>
</dbReference>
<feature type="transmembrane region" description="Helical" evidence="5">
    <location>
        <begin position="435"/>
        <end position="457"/>
    </location>
</feature>
<protein>
    <submittedName>
        <fullName evidence="6">APC family permease</fullName>
    </submittedName>
</protein>
<evidence type="ECO:0000256" key="5">
    <source>
        <dbReference type="SAM" id="Phobius"/>
    </source>
</evidence>
<evidence type="ECO:0000256" key="4">
    <source>
        <dbReference type="ARBA" id="ARBA00023136"/>
    </source>
</evidence>
<name>A0A4R0G289_9ACTN</name>
<feature type="transmembrane region" description="Helical" evidence="5">
    <location>
        <begin position="407"/>
        <end position="429"/>
    </location>
</feature>
<sequence length="685" mass="72482">MLGRLGGRWQVSEAVRALPVDPQAGELRGAGGAGRAAMLFQPDETGQLTATPIAERQDTAEGRAVGGLRRLLLGRPLSSASILRERMPKSIALPVLASDLLSSVAYGPEAMLAVLVLAGSGALGLSLPIAAALVVLMVAVGTSYRQTVYAYPHGAGSYLVASDSLGPRAGLAAAAGLILDYVLTVSVSVSAGVAAITSALPALAPFSVPVALAVIGVLLIGNLRGIRVAGNVFAAPTYLFLAAILGLIAAGFVRAAAGGFTVVAPPPTPALEGLSLLVVLRAFASGATSMTGIEAVSNAVPVFRPTEWRNARTVLTWMVGILIVLFAGLTLLIHLNGLVPRADQTLLSQLARLTFPAGPWYAIIQAATALVLLLAANTAFNDLPRLLYFMARDGYVPRRFLHLGDRLALSNGLIALAVAAAVILVAFGGRTHSLIPLYAVGVFLAFTLSQTGMVNHWRHHRSPGWRRRATINGLGAALSAVVLVTAAVTKFAAGAWVVVLAIPLLIYVFRRVRRHYDHVQQALGLHAETGTHPGGGVEPAEDEPPAVVPQQVRHLFLVPVARLNQAALRTLAYVGSLGQPALALHVSPERVEADRFRAQWATWGDHIPLETILSPHRVIIPPLAGYVSALRLSHPDLTLTVVVPDVVVDHPWQRLLHYRTEQRLRRALRRHPGIVVTSMPTHLTR</sequence>
<organism evidence="6 7">
    <name type="scientific">Micromonospora zingiberis</name>
    <dbReference type="NCBI Taxonomy" id="2053011"/>
    <lineage>
        <taxon>Bacteria</taxon>
        <taxon>Bacillati</taxon>
        <taxon>Actinomycetota</taxon>
        <taxon>Actinomycetes</taxon>
        <taxon>Micromonosporales</taxon>
        <taxon>Micromonosporaceae</taxon>
        <taxon>Micromonospora</taxon>
    </lineage>
</organism>
<dbReference type="EMBL" id="SJJR01000032">
    <property type="protein sequence ID" value="TCB90087.1"/>
    <property type="molecule type" value="Genomic_DNA"/>
</dbReference>
<evidence type="ECO:0000313" key="6">
    <source>
        <dbReference type="EMBL" id="TCB90087.1"/>
    </source>
</evidence>
<keyword evidence="3 5" id="KW-1133">Transmembrane helix</keyword>
<dbReference type="Proteomes" id="UP000292274">
    <property type="component" value="Unassembled WGS sequence"/>
</dbReference>
<feature type="transmembrane region" description="Helical" evidence="5">
    <location>
        <begin position="114"/>
        <end position="140"/>
    </location>
</feature>
<feature type="transmembrane region" description="Helical" evidence="5">
    <location>
        <begin position="469"/>
        <end position="487"/>
    </location>
</feature>
<evidence type="ECO:0000256" key="2">
    <source>
        <dbReference type="ARBA" id="ARBA00022692"/>
    </source>
</evidence>
<comment type="subcellular location">
    <subcellularLocation>
        <location evidence="1">Membrane</location>
        <topology evidence="1">Multi-pass membrane protein</topology>
    </subcellularLocation>
</comment>
<dbReference type="PANTHER" id="PTHR47704">
    <property type="entry name" value="POTASSIUM TRANSPORTER KIMA"/>
    <property type="match status" value="1"/>
</dbReference>
<dbReference type="AlphaFoldDB" id="A0A4R0G289"/>
<evidence type="ECO:0000256" key="3">
    <source>
        <dbReference type="ARBA" id="ARBA00022989"/>
    </source>
</evidence>
<feature type="transmembrane region" description="Helical" evidence="5">
    <location>
        <begin position="171"/>
        <end position="196"/>
    </location>
</feature>
<feature type="transmembrane region" description="Helical" evidence="5">
    <location>
        <begin position="314"/>
        <end position="339"/>
    </location>
</feature>
<keyword evidence="2 5" id="KW-0812">Transmembrane</keyword>
<proteinExistence type="predicted"/>
<dbReference type="Pfam" id="PF13520">
    <property type="entry name" value="AA_permease_2"/>
    <property type="match status" value="1"/>
</dbReference>
<keyword evidence="4 5" id="KW-0472">Membrane</keyword>
<evidence type="ECO:0000313" key="7">
    <source>
        <dbReference type="Proteomes" id="UP000292274"/>
    </source>
</evidence>
<comment type="caution">
    <text evidence="6">The sequence shown here is derived from an EMBL/GenBank/DDBJ whole genome shotgun (WGS) entry which is preliminary data.</text>
</comment>
<gene>
    <name evidence="6" type="ORF">E0H26_27750</name>
</gene>